<evidence type="ECO:0000313" key="3">
    <source>
        <dbReference type="Proteomes" id="UP000070427"/>
    </source>
</evidence>
<dbReference type="RefSeq" id="WP_066354261.1">
    <property type="nucleotide sequence ID" value="NZ_LOED01000026.1"/>
</dbReference>
<name>A0A140L4M9_9FIRM</name>
<accession>A0A140L4M9</accession>
<comment type="caution">
    <text evidence="2">The sequence shown here is derived from an EMBL/GenBank/DDBJ whole genome shotgun (WGS) entry which is preliminary data.</text>
</comment>
<dbReference type="EMBL" id="LOED01000026">
    <property type="protein sequence ID" value="KXG75504.1"/>
    <property type="molecule type" value="Genomic_DNA"/>
</dbReference>
<evidence type="ECO:0000256" key="1">
    <source>
        <dbReference type="SAM" id="MobiDB-lite"/>
    </source>
</evidence>
<organism evidence="2 3">
    <name type="scientific">Fervidicola ferrireducens</name>
    <dbReference type="NCBI Taxonomy" id="520764"/>
    <lineage>
        <taxon>Bacteria</taxon>
        <taxon>Bacillati</taxon>
        <taxon>Bacillota</taxon>
        <taxon>Clostridia</taxon>
        <taxon>Thermosediminibacterales</taxon>
        <taxon>Thermosediminibacteraceae</taxon>
        <taxon>Fervidicola</taxon>
    </lineage>
</organism>
<evidence type="ECO:0000313" key="2">
    <source>
        <dbReference type="EMBL" id="KXG75504.1"/>
    </source>
</evidence>
<dbReference type="InParanoid" id="A0A140L4M9"/>
<gene>
    <name evidence="2" type="ORF">AN618_18770</name>
</gene>
<reference evidence="2 3" key="1">
    <citation type="submission" date="2015-12" db="EMBL/GenBank/DDBJ databases">
        <title>Draft genome sequnece of Fervidicola ferrireducens strain Y170.</title>
        <authorList>
            <person name="Patel B.K."/>
        </authorList>
    </citation>
    <scope>NUCLEOTIDE SEQUENCE [LARGE SCALE GENOMIC DNA]</scope>
    <source>
        <strain evidence="2 3">Y170</strain>
    </source>
</reference>
<dbReference type="Proteomes" id="UP000070427">
    <property type="component" value="Unassembled WGS sequence"/>
</dbReference>
<keyword evidence="3" id="KW-1185">Reference proteome</keyword>
<protein>
    <submittedName>
        <fullName evidence="2">Uncharacterized protein</fullName>
    </submittedName>
</protein>
<feature type="region of interest" description="Disordered" evidence="1">
    <location>
        <begin position="101"/>
        <end position="139"/>
    </location>
</feature>
<proteinExistence type="predicted"/>
<feature type="compositionally biased region" description="Low complexity" evidence="1">
    <location>
        <begin position="109"/>
        <end position="121"/>
    </location>
</feature>
<sequence>MEIGMISGVVKEGDVLVIEGGVPRHIIVPKKRADVVAGAYAAVISDHPNTVYIDAKEVAEEDVPKIEEIAKRKLIEIVKANAKLIEEAELDKTAAKRPSAVNIGNTKHGNNIGNNKDNGQNFKGSKDTSKGNAGIDTPMKKADNGIAKVNVKVLSLSEPESGPESEPVIVAEVEGPKGKFKVVARGKHAERLIALEGQSACLWMGKRVDRKYGAYEVEEVHFSTKRATVDTKVSCVDGDYTAEGKEGQQVPITAFDIETIQKLEEVANTGQKVQLILEHSEAAQGSFVVTEVLSVEAKPIEKAS</sequence>
<dbReference type="AlphaFoldDB" id="A0A140L4M9"/>